<comment type="caution">
    <text evidence="12">The sequence shown here is derived from an EMBL/GenBank/DDBJ whole genome shotgun (WGS) entry which is preliminary data.</text>
</comment>
<feature type="transmembrane region" description="Helical" evidence="11">
    <location>
        <begin position="120"/>
        <end position="143"/>
    </location>
</feature>
<evidence type="ECO:0000313" key="12">
    <source>
        <dbReference type="EMBL" id="MBF4770250.1"/>
    </source>
</evidence>
<keyword evidence="2" id="KW-0813">Transport</keyword>
<dbReference type="Pfam" id="PF02653">
    <property type="entry name" value="BPD_transp_2"/>
    <property type="match status" value="1"/>
</dbReference>
<dbReference type="InterPro" id="IPR001851">
    <property type="entry name" value="ABC_transp_permease"/>
</dbReference>
<feature type="transmembrane region" description="Helical" evidence="11">
    <location>
        <begin position="229"/>
        <end position="249"/>
    </location>
</feature>
<dbReference type="Proteomes" id="UP000660668">
    <property type="component" value="Unassembled WGS sequence"/>
</dbReference>
<dbReference type="PANTHER" id="PTHR32196">
    <property type="entry name" value="ABC TRANSPORTER PERMEASE PROTEIN YPHD-RELATED-RELATED"/>
    <property type="match status" value="1"/>
</dbReference>
<feature type="transmembrane region" description="Helical" evidence="11">
    <location>
        <begin position="342"/>
        <end position="362"/>
    </location>
</feature>
<keyword evidence="8 11" id="KW-0472">Membrane</keyword>
<evidence type="ECO:0000256" key="5">
    <source>
        <dbReference type="ARBA" id="ARBA00022597"/>
    </source>
</evidence>
<feature type="transmembrane region" description="Helical" evidence="11">
    <location>
        <begin position="189"/>
        <end position="208"/>
    </location>
</feature>
<gene>
    <name evidence="12" type="ORF">ISU10_20945</name>
</gene>
<proteinExistence type="predicted"/>
<feature type="transmembrane region" description="Helical" evidence="11">
    <location>
        <begin position="38"/>
        <end position="57"/>
    </location>
</feature>
<organism evidence="12 13">
    <name type="scientific">Nocardioides agariphilus</name>
    <dbReference type="NCBI Taxonomy" id="433664"/>
    <lineage>
        <taxon>Bacteria</taxon>
        <taxon>Bacillati</taxon>
        <taxon>Actinomycetota</taxon>
        <taxon>Actinomycetes</taxon>
        <taxon>Propionibacteriales</taxon>
        <taxon>Nocardioidaceae</taxon>
        <taxon>Nocardioides</taxon>
    </lineage>
</organism>
<dbReference type="AlphaFoldDB" id="A0A930YR96"/>
<feature type="transmembrane region" description="Helical" evidence="11">
    <location>
        <begin position="69"/>
        <end position="91"/>
    </location>
</feature>
<feature type="transmembrane region" description="Helical" evidence="11">
    <location>
        <begin position="150"/>
        <end position="169"/>
    </location>
</feature>
<protein>
    <recommendedName>
        <fullName evidence="10">Xylose transport system permease protein XylH</fullName>
    </recommendedName>
</protein>
<comment type="function">
    <text evidence="9">Part of the binding-protein-dependent transport system for D-xylose. Probably responsible for the translocation of the substrate across the membrane.</text>
</comment>
<dbReference type="RefSeq" id="WP_194698397.1">
    <property type="nucleotide sequence ID" value="NZ_JADKPO010000043.1"/>
</dbReference>
<accession>A0A930YR96</accession>
<feature type="transmembrane region" description="Helical" evidence="11">
    <location>
        <begin position="369"/>
        <end position="387"/>
    </location>
</feature>
<keyword evidence="13" id="KW-1185">Reference proteome</keyword>
<evidence type="ECO:0000256" key="1">
    <source>
        <dbReference type="ARBA" id="ARBA00004651"/>
    </source>
</evidence>
<keyword evidence="3" id="KW-1003">Cell membrane</keyword>
<evidence type="ECO:0000256" key="7">
    <source>
        <dbReference type="ARBA" id="ARBA00022989"/>
    </source>
</evidence>
<evidence type="ECO:0000256" key="8">
    <source>
        <dbReference type="ARBA" id="ARBA00023136"/>
    </source>
</evidence>
<evidence type="ECO:0000256" key="10">
    <source>
        <dbReference type="ARBA" id="ARBA00035686"/>
    </source>
</evidence>
<name>A0A930YR96_9ACTN</name>
<evidence type="ECO:0000256" key="9">
    <source>
        <dbReference type="ARBA" id="ARBA00035611"/>
    </source>
</evidence>
<evidence type="ECO:0000313" key="13">
    <source>
        <dbReference type="Proteomes" id="UP000660668"/>
    </source>
</evidence>
<dbReference type="PANTHER" id="PTHR32196:SF32">
    <property type="entry name" value="XYLOSE TRANSPORT SYSTEM PERMEASE PROTEIN XYLH"/>
    <property type="match status" value="1"/>
</dbReference>
<keyword evidence="7 11" id="KW-1133">Transmembrane helix</keyword>
<comment type="subcellular location">
    <subcellularLocation>
        <location evidence="1">Cell membrane</location>
        <topology evidence="1">Multi-pass membrane protein</topology>
    </subcellularLocation>
</comment>
<feature type="transmembrane region" description="Helical" evidence="11">
    <location>
        <begin position="393"/>
        <end position="411"/>
    </location>
</feature>
<sequence length="422" mass="43870">MSTSTVGHDADIVDQHPEHPTIQTIARDYITKLRGGDLGSLPAVLGLVVLFLVFTALRPERFPSQFNVANLTNQAAAIIVLSMGLVFVLLLGEIDLSAGYIGGTAAAVTGVVMTEHNWPWIPSLLACLATGAVIGGVIGLLVARLGIPSFVVSLAFFLGLQGVLLVVVGEGGTIAYRNEVILSLNNDPMPVWLGWLMAVAGLAAFAVLSWLSDARRRKTGLEVQSVLQWALKTAALVILVLAVVAYLSMERSPNPTLKSIKGVPLVVAIIVGLLVLLTYVLNRTQWGRHIYAVGGNAEAARRAGINVLRVKLTCFVMTGTLAAFAGLLIASRNNSVSTSTGGGTFLLFGVGAAVIGGTSLFGGKGKVSSAIIGGLVIAVIANGMGLLRQSTGNVYMITGLVLLVAASVDAISRRRASASGRA</sequence>
<dbReference type="CDD" id="cd06579">
    <property type="entry name" value="TM_PBP1_transp_AraH_like"/>
    <property type="match status" value="1"/>
</dbReference>
<evidence type="ECO:0000256" key="6">
    <source>
        <dbReference type="ARBA" id="ARBA00022692"/>
    </source>
</evidence>
<evidence type="ECO:0000256" key="2">
    <source>
        <dbReference type="ARBA" id="ARBA00022448"/>
    </source>
</evidence>
<feature type="transmembrane region" description="Helical" evidence="11">
    <location>
        <begin position="310"/>
        <end position="330"/>
    </location>
</feature>
<evidence type="ECO:0000256" key="4">
    <source>
        <dbReference type="ARBA" id="ARBA00022519"/>
    </source>
</evidence>
<evidence type="ECO:0000256" key="11">
    <source>
        <dbReference type="SAM" id="Phobius"/>
    </source>
</evidence>
<evidence type="ECO:0000256" key="3">
    <source>
        <dbReference type="ARBA" id="ARBA00022475"/>
    </source>
</evidence>
<reference evidence="12" key="1">
    <citation type="submission" date="2020-11" db="EMBL/GenBank/DDBJ databases">
        <title>Nocardioides cynanchi sp. nov., isolated from soil of rhizosphere of Cynanchum wilfordii.</title>
        <authorList>
            <person name="Lee J.-S."/>
            <person name="Suh M.K."/>
            <person name="Kim J.-S."/>
        </authorList>
    </citation>
    <scope>NUCLEOTIDE SEQUENCE</scope>
    <source>
        <strain evidence="12">KCTC 19276</strain>
    </source>
</reference>
<dbReference type="GO" id="GO:0022857">
    <property type="term" value="F:transmembrane transporter activity"/>
    <property type="evidence" value="ECO:0007669"/>
    <property type="project" value="InterPro"/>
</dbReference>
<dbReference type="EMBL" id="JADKPO010000043">
    <property type="protein sequence ID" value="MBF4770250.1"/>
    <property type="molecule type" value="Genomic_DNA"/>
</dbReference>
<keyword evidence="6 11" id="KW-0812">Transmembrane</keyword>
<keyword evidence="4" id="KW-0997">Cell inner membrane</keyword>
<keyword evidence="5" id="KW-0762">Sugar transport</keyword>
<feature type="transmembrane region" description="Helical" evidence="11">
    <location>
        <begin position="261"/>
        <end position="281"/>
    </location>
</feature>
<dbReference type="GO" id="GO:0005886">
    <property type="term" value="C:plasma membrane"/>
    <property type="evidence" value="ECO:0007669"/>
    <property type="project" value="UniProtKB-SubCell"/>
</dbReference>